<dbReference type="Proteomes" id="UP000033618">
    <property type="component" value="Unassembled WGS sequence"/>
</dbReference>
<keyword evidence="3" id="KW-1185">Reference proteome</keyword>
<dbReference type="EMBL" id="LAQU01000006">
    <property type="protein sequence ID" value="KKB64003.1"/>
    <property type="molecule type" value="Genomic_DNA"/>
</dbReference>
<feature type="transmembrane region" description="Helical" evidence="1">
    <location>
        <begin position="32"/>
        <end position="52"/>
    </location>
</feature>
<keyword evidence="1" id="KW-0472">Membrane</keyword>
<comment type="caution">
    <text evidence="2">The sequence shown here is derived from an EMBL/GenBank/DDBJ whole genome shotgun (WGS) entry which is preliminary data.</text>
</comment>
<dbReference type="PATRIC" id="fig|28092.6.peg.1876"/>
<evidence type="ECO:0000256" key="1">
    <source>
        <dbReference type="SAM" id="Phobius"/>
    </source>
</evidence>
<sequence>MMAGQGAANDAVLGIEPKSSIVVKKGGSRYRFLLRCVILPLCFARWLFAQAARPRAPARRSMRYAGAT</sequence>
<gene>
    <name evidence="2" type="ORF">WM40_07915</name>
</gene>
<organism evidence="2 3">
    <name type="scientific">Robbsia andropogonis</name>
    <dbReference type="NCBI Taxonomy" id="28092"/>
    <lineage>
        <taxon>Bacteria</taxon>
        <taxon>Pseudomonadati</taxon>
        <taxon>Pseudomonadota</taxon>
        <taxon>Betaproteobacteria</taxon>
        <taxon>Burkholderiales</taxon>
        <taxon>Burkholderiaceae</taxon>
        <taxon>Robbsia</taxon>
    </lineage>
</organism>
<reference evidence="2 3" key="1">
    <citation type="submission" date="2015-03" db="EMBL/GenBank/DDBJ databases">
        <title>Draft Genome Sequence of Burkholderia andropogonis type strain ICMP2807, isolated from Sorghum bicolor.</title>
        <authorList>
            <person name="Lopes-Santos L."/>
            <person name="Castro D.B."/>
            <person name="Ottoboni L.M."/>
            <person name="Park D."/>
            <person name="Weirc B.S."/>
            <person name="Destefano S.A."/>
        </authorList>
    </citation>
    <scope>NUCLEOTIDE SEQUENCE [LARGE SCALE GENOMIC DNA]</scope>
    <source>
        <strain evidence="2 3">ICMP2807</strain>
    </source>
</reference>
<evidence type="ECO:0000313" key="2">
    <source>
        <dbReference type="EMBL" id="KKB64003.1"/>
    </source>
</evidence>
<protein>
    <submittedName>
        <fullName evidence="2">Uncharacterized protein</fullName>
    </submittedName>
</protein>
<name>A0A0F5K1M5_9BURK</name>
<keyword evidence="1" id="KW-1133">Transmembrane helix</keyword>
<dbReference type="AlphaFoldDB" id="A0A0F5K1M5"/>
<accession>A0A0F5K1M5</accession>
<keyword evidence="1" id="KW-0812">Transmembrane</keyword>
<evidence type="ECO:0000313" key="3">
    <source>
        <dbReference type="Proteomes" id="UP000033618"/>
    </source>
</evidence>
<proteinExistence type="predicted"/>